<evidence type="ECO:0000259" key="1">
    <source>
        <dbReference type="PROSITE" id="PS50249"/>
    </source>
</evidence>
<proteinExistence type="predicted"/>
<sequence>MVLNLEFPHNQLSTASTQAVHVSPVVLLSIIDSCTRHPAGEQIIGVLLGYRHSNQNHIRIENSFPLKYSETVPIDHEELGRLYLLHLQVNPQQVIVGWYTVGSGIINGAQDIHKDISDETGDKQAVYLNVDVESLANSLEFPIKAFVSSPIGLSSQGTMFLEIPCFTEANKQEIEGLNLVKSIAASEATNHTQVERLEIILKEISATLSTLDGYVSQVLAGEIEADSKVGRYLLDTISLVPKLDPQVFEKVFNVHNGDLMMVSYLAELTKTQLAIAEKLNKI</sequence>
<dbReference type="InterPro" id="IPR024969">
    <property type="entry name" value="EIF3F/CSN6-like_C"/>
</dbReference>
<dbReference type="InterPro" id="IPR037518">
    <property type="entry name" value="MPN"/>
</dbReference>
<dbReference type="SMART" id="SM00232">
    <property type="entry name" value="JAB_MPN"/>
    <property type="match status" value="1"/>
</dbReference>
<name>A0AAD5Y441_9FUNG</name>
<dbReference type="AlphaFoldDB" id="A0AAD5Y441"/>
<dbReference type="InterPro" id="IPR000555">
    <property type="entry name" value="JAMM/MPN+_dom"/>
</dbReference>
<dbReference type="Pfam" id="PF13012">
    <property type="entry name" value="MitMem_reg"/>
    <property type="match status" value="1"/>
</dbReference>
<evidence type="ECO:0000313" key="2">
    <source>
        <dbReference type="EMBL" id="KAJ3254355.1"/>
    </source>
</evidence>
<dbReference type="GO" id="GO:0008237">
    <property type="term" value="F:metallopeptidase activity"/>
    <property type="evidence" value="ECO:0007669"/>
    <property type="project" value="InterPro"/>
</dbReference>
<dbReference type="Gene3D" id="3.40.140.10">
    <property type="entry name" value="Cytidine Deaminase, domain 2"/>
    <property type="match status" value="1"/>
</dbReference>
<accession>A0AAD5Y441</accession>
<dbReference type="GO" id="GO:0031369">
    <property type="term" value="F:translation initiation factor binding"/>
    <property type="evidence" value="ECO:0007669"/>
    <property type="project" value="TreeGrafter"/>
</dbReference>
<dbReference type="PANTHER" id="PTHR10540">
    <property type="entry name" value="EUKARYOTIC TRANSLATION INITIATION FACTOR 3 SUBUNIT F-RELATED"/>
    <property type="match status" value="1"/>
</dbReference>
<dbReference type="GO" id="GO:0003743">
    <property type="term" value="F:translation initiation factor activity"/>
    <property type="evidence" value="ECO:0007669"/>
    <property type="project" value="TreeGrafter"/>
</dbReference>
<dbReference type="Proteomes" id="UP001210925">
    <property type="component" value="Unassembled WGS sequence"/>
</dbReference>
<feature type="domain" description="MPN" evidence="1">
    <location>
        <begin position="20"/>
        <end position="152"/>
    </location>
</feature>
<comment type="caution">
    <text evidence="2">The sequence shown here is derived from an EMBL/GenBank/DDBJ whole genome shotgun (WGS) entry which is preliminary data.</text>
</comment>
<dbReference type="PROSITE" id="PS50249">
    <property type="entry name" value="MPN"/>
    <property type="match status" value="1"/>
</dbReference>
<dbReference type="EMBL" id="JADGKB010000087">
    <property type="protein sequence ID" value="KAJ3254355.1"/>
    <property type="molecule type" value="Genomic_DNA"/>
</dbReference>
<reference evidence="2" key="1">
    <citation type="submission" date="2020-05" db="EMBL/GenBank/DDBJ databases">
        <title>Phylogenomic resolution of chytrid fungi.</title>
        <authorList>
            <person name="Stajich J.E."/>
            <person name="Amses K."/>
            <person name="Simmons R."/>
            <person name="Seto K."/>
            <person name="Myers J."/>
            <person name="Bonds A."/>
            <person name="Quandt C.A."/>
            <person name="Barry K."/>
            <person name="Liu P."/>
            <person name="Grigoriev I."/>
            <person name="Longcore J.E."/>
            <person name="James T.Y."/>
        </authorList>
    </citation>
    <scope>NUCLEOTIDE SEQUENCE</scope>
    <source>
        <strain evidence="2">PLAUS21</strain>
    </source>
</reference>
<dbReference type="PANTHER" id="PTHR10540:SF6">
    <property type="entry name" value="EUKARYOTIC TRANSLATION INITIATION FACTOR 3 SUBUNIT F"/>
    <property type="match status" value="1"/>
</dbReference>
<protein>
    <recommendedName>
        <fullName evidence="1">MPN domain-containing protein</fullName>
    </recommendedName>
</protein>
<gene>
    <name evidence="2" type="ORF">HK103_007237</name>
</gene>
<evidence type="ECO:0000313" key="3">
    <source>
        <dbReference type="Proteomes" id="UP001210925"/>
    </source>
</evidence>
<dbReference type="Pfam" id="PF01398">
    <property type="entry name" value="JAB"/>
    <property type="match status" value="1"/>
</dbReference>
<keyword evidence="3" id="KW-1185">Reference proteome</keyword>
<dbReference type="GO" id="GO:0071541">
    <property type="term" value="C:eukaryotic translation initiation factor 3 complex, eIF3m"/>
    <property type="evidence" value="ECO:0007669"/>
    <property type="project" value="TreeGrafter"/>
</dbReference>
<organism evidence="2 3">
    <name type="scientific">Boothiomyces macroporosus</name>
    <dbReference type="NCBI Taxonomy" id="261099"/>
    <lineage>
        <taxon>Eukaryota</taxon>
        <taxon>Fungi</taxon>
        <taxon>Fungi incertae sedis</taxon>
        <taxon>Chytridiomycota</taxon>
        <taxon>Chytridiomycota incertae sedis</taxon>
        <taxon>Chytridiomycetes</taxon>
        <taxon>Rhizophydiales</taxon>
        <taxon>Terramycetaceae</taxon>
        <taxon>Boothiomyces</taxon>
    </lineage>
</organism>